<evidence type="ECO:0000313" key="3">
    <source>
        <dbReference type="EMBL" id="ORX07003.1"/>
    </source>
</evidence>
<reference evidence="3 4" key="1">
    <citation type="submission" date="2016-01" db="EMBL/GenBank/DDBJ databases">
        <title>The new phylogeny of the genus Mycobacterium.</title>
        <authorList>
            <person name="Tarcisio F."/>
            <person name="Conor M."/>
            <person name="Antonella G."/>
            <person name="Elisabetta G."/>
            <person name="Giulia F.S."/>
            <person name="Sara T."/>
            <person name="Anna F."/>
            <person name="Clotilde B."/>
            <person name="Roberto B."/>
            <person name="Veronica D.S."/>
            <person name="Fabio R."/>
            <person name="Monica P."/>
            <person name="Olivier J."/>
            <person name="Enrico T."/>
            <person name="Nicola S."/>
        </authorList>
    </citation>
    <scope>NUCLEOTIDE SEQUENCE [LARGE SCALE GENOMIC DNA]</scope>
    <source>
        <strain evidence="3 4">DSM 44153</strain>
    </source>
</reference>
<feature type="transmembrane region" description="Helical" evidence="1">
    <location>
        <begin position="242"/>
        <end position="267"/>
    </location>
</feature>
<dbReference type="AlphaFoldDB" id="A0A1X2EN17"/>
<sequence length="271" mass="27764">MRLLATAVLWLIATAALAVAVPGVWAQRHLVDTDGYGSLAAEAAEDPGLQAAVAAQLTTQAMRVSDADGTDSLQVHDVAAAYTAGPDFPAQFAHVNRAAHRWLFTGAGQGEDLSIDVAPMLEDSAFRPFIGEVPATVTVPVTATPEALRSGQLRALRVWGPVVSIGASVLAAAAALGVVAMARRRGRALAWLGVSALLVGAGGWAGIEVGRGRLDAVLNTTAGDIRRIAEIMVDHAVASLHLWLNLTLAAGGILVAVGVLTGVLGGLRRSG</sequence>
<dbReference type="STRING" id="1798.AWC30_05425"/>
<organism evidence="3 4">
    <name type="scientific">Mycolicibacillus trivialis</name>
    <dbReference type="NCBI Taxonomy" id="1798"/>
    <lineage>
        <taxon>Bacteria</taxon>
        <taxon>Bacillati</taxon>
        <taxon>Actinomycetota</taxon>
        <taxon>Actinomycetes</taxon>
        <taxon>Mycobacteriales</taxon>
        <taxon>Mycobacteriaceae</taxon>
        <taxon>Mycolicibacillus</taxon>
    </lineage>
</organism>
<feature type="chain" id="PRO_5038839618" evidence="2">
    <location>
        <begin position="19"/>
        <end position="271"/>
    </location>
</feature>
<feature type="signal peptide" evidence="2">
    <location>
        <begin position="1"/>
        <end position="18"/>
    </location>
</feature>
<evidence type="ECO:0000313" key="4">
    <source>
        <dbReference type="Proteomes" id="UP000193090"/>
    </source>
</evidence>
<comment type="caution">
    <text evidence="3">The sequence shown here is derived from an EMBL/GenBank/DDBJ whole genome shotgun (WGS) entry which is preliminary data.</text>
</comment>
<proteinExistence type="predicted"/>
<evidence type="ECO:0000256" key="1">
    <source>
        <dbReference type="SAM" id="Phobius"/>
    </source>
</evidence>
<name>A0A1X2EN17_9MYCO</name>
<dbReference type="Proteomes" id="UP000193090">
    <property type="component" value="Unassembled WGS sequence"/>
</dbReference>
<keyword evidence="4" id="KW-1185">Reference proteome</keyword>
<gene>
    <name evidence="3" type="ORF">AWC30_05425</name>
</gene>
<feature type="transmembrane region" description="Helical" evidence="1">
    <location>
        <begin position="158"/>
        <end position="181"/>
    </location>
</feature>
<keyword evidence="1" id="KW-0472">Membrane</keyword>
<dbReference type="EMBL" id="LQPZ01000013">
    <property type="protein sequence ID" value="ORX07003.1"/>
    <property type="molecule type" value="Genomic_DNA"/>
</dbReference>
<dbReference type="RefSeq" id="WP_085109118.1">
    <property type="nucleotide sequence ID" value="NZ_JACKSN010000029.1"/>
</dbReference>
<dbReference type="OrthoDB" id="4753518at2"/>
<evidence type="ECO:0000256" key="2">
    <source>
        <dbReference type="SAM" id="SignalP"/>
    </source>
</evidence>
<keyword evidence="2" id="KW-0732">Signal</keyword>
<protein>
    <submittedName>
        <fullName evidence="3">Uncharacterized protein</fullName>
    </submittedName>
</protein>
<feature type="transmembrane region" description="Helical" evidence="1">
    <location>
        <begin position="188"/>
        <end position="207"/>
    </location>
</feature>
<keyword evidence="1" id="KW-1133">Transmembrane helix</keyword>
<keyword evidence="1" id="KW-0812">Transmembrane</keyword>
<accession>A0A1X2EN17</accession>